<dbReference type="EMBL" id="CP159923">
    <property type="protein sequence ID" value="XCO72220.1"/>
    <property type="molecule type" value="Genomic_DNA"/>
</dbReference>
<dbReference type="Pfam" id="PF13340">
    <property type="entry name" value="DUF4096"/>
    <property type="match status" value="1"/>
</dbReference>
<sequence length="57" mass="6751">MNIFCGVLYALKSGYQWRMLPKEFPKTAQLLLLFQKWSEKVKGNKKKYFGVHVKKNS</sequence>
<name>A0AAU8MJE3_9RICK</name>
<dbReference type="InterPro" id="IPR025161">
    <property type="entry name" value="IS402-like_dom"/>
</dbReference>
<evidence type="ECO:0000259" key="1">
    <source>
        <dbReference type="Pfam" id="PF13340"/>
    </source>
</evidence>
<protein>
    <submittedName>
        <fullName evidence="2">Transposase</fullName>
    </submittedName>
</protein>
<reference evidence="2" key="1">
    <citation type="submission" date="2024-06" db="EMBL/GenBank/DDBJ databases">
        <authorList>
            <person name="Al-Khalidi N."/>
            <person name="Al-Zurfi S.M."/>
            <person name="Lahuf A."/>
        </authorList>
    </citation>
    <scope>NUCLEOTIDE SEQUENCE</scope>
    <source>
        <strain evidence="2">Karbala-1</strain>
    </source>
</reference>
<dbReference type="AlphaFoldDB" id="A0AAU8MJE3"/>
<proteinExistence type="predicted"/>
<organism evidence="2">
    <name type="scientific">Wolbachia endosymbiont of Ephestia elutella</name>
    <dbReference type="NCBI Taxonomy" id="3231696"/>
    <lineage>
        <taxon>Bacteria</taxon>
        <taxon>Pseudomonadati</taxon>
        <taxon>Pseudomonadota</taxon>
        <taxon>Alphaproteobacteria</taxon>
        <taxon>Rickettsiales</taxon>
        <taxon>Anaplasmataceae</taxon>
        <taxon>Wolbachieae</taxon>
        <taxon>Wolbachia</taxon>
    </lineage>
</organism>
<gene>
    <name evidence="2" type="ORF">ABS251_03475</name>
</gene>
<evidence type="ECO:0000313" key="2">
    <source>
        <dbReference type="EMBL" id="XCO72220.1"/>
    </source>
</evidence>
<feature type="domain" description="Insertion element IS402-like" evidence="1">
    <location>
        <begin position="3"/>
        <end position="40"/>
    </location>
</feature>
<accession>A0AAU8MJE3</accession>